<evidence type="ECO:0000313" key="1">
    <source>
        <dbReference type="EMBL" id="MBS4200629.1"/>
    </source>
</evidence>
<name>A0A942YLQ5_9BACI</name>
<gene>
    <name evidence="1" type="ORF">KHA93_13405</name>
</gene>
<dbReference type="EMBL" id="JAGYPJ010000001">
    <property type="protein sequence ID" value="MBS4200629.1"/>
    <property type="molecule type" value="Genomic_DNA"/>
</dbReference>
<organism evidence="1 2">
    <name type="scientific">Lederbergia citrisecunda</name>
    <dbReference type="NCBI Taxonomy" id="2833583"/>
    <lineage>
        <taxon>Bacteria</taxon>
        <taxon>Bacillati</taxon>
        <taxon>Bacillota</taxon>
        <taxon>Bacilli</taxon>
        <taxon>Bacillales</taxon>
        <taxon>Bacillaceae</taxon>
        <taxon>Lederbergia</taxon>
    </lineage>
</organism>
<dbReference type="Proteomes" id="UP000682713">
    <property type="component" value="Unassembled WGS sequence"/>
</dbReference>
<accession>A0A942YLQ5</accession>
<keyword evidence="2" id="KW-1185">Reference proteome</keyword>
<protein>
    <submittedName>
        <fullName evidence="1">Uncharacterized protein</fullName>
    </submittedName>
</protein>
<proteinExistence type="predicted"/>
<comment type="caution">
    <text evidence="1">The sequence shown here is derived from an EMBL/GenBank/DDBJ whole genome shotgun (WGS) entry which is preliminary data.</text>
</comment>
<dbReference type="RefSeq" id="WP_213111188.1">
    <property type="nucleotide sequence ID" value="NZ_JAGYPJ010000001.1"/>
</dbReference>
<reference evidence="1 2" key="1">
    <citation type="submission" date="2021-05" db="EMBL/GenBank/DDBJ databases">
        <title>Novel Bacillus species.</title>
        <authorList>
            <person name="Liu G."/>
        </authorList>
    </citation>
    <scope>NUCLEOTIDE SEQUENCE [LARGE SCALE GENOMIC DNA]</scope>
    <source>
        <strain evidence="1 2">FJAT-49732</strain>
    </source>
</reference>
<evidence type="ECO:0000313" key="2">
    <source>
        <dbReference type="Proteomes" id="UP000682713"/>
    </source>
</evidence>
<dbReference type="AlphaFoldDB" id="A0A942YLQ5"/>
<sequence length="385" mass="43265">MSKITFTNFEISDGYISFHYKEELVGEGGTIYFELVPGIRPKTDLIAIAISTLCARKYTSIHYDLQVSNSTVSAISKFTLANVTAKESLDNNIHRKRRNNVTLNFSGGFDSLAAKCLMPDDTSLVSMDFGGRFSREKTFFEKFDTYIVRTNLLETPLKDNTWSFMGIASILYSDYLGTDYQTFGSILEAGPNNFSDAPIAAKNVSFPPFKMAGMENAPYVLGLTEVGTLNVLGHHSPELIAESLDSLATPGEEKRYRKQVLSQIASNKIGINFGLNIIDRPARPHFKFGQNFAADFLSFYVIKNIGIEIASHTISEIPEEVQKLADKLNLDFYERVNPNFLVNFPKPLLAGLLSKLAEADVFPYTQKDWEEFYEIRNLLSIYYSI</sequence>